<dbReference type="EMBL" id="RAWG01000005">
    <property type="protein sequence ID" value="RKH47918.1"/>
    <property type="molecule type" value="Genomic_DNA"/>
</dbReference>
<comment type="caution">
    <text evidence="1">The sequence shown here is derived from an EMBL/GenBank/DDBJ whole genome shotgun (WGS) entry which is preliminary data.</text>
</comment>
<proteinExistence type="predicted"/>
<reference evidence="2" key="1">
    <citation type="submission" date="2018-09" db="EMBL/GenBank/DDBJ databases">
        <authorList>
            <person name="Livingstone P.G."/>
            <person name="Whitworth D.E."/>
        </authorList>
    </citation>
    <scope>NUCLEOTIDE SEQUENCE [LARGE SCALE GENOMIC DNA]</scope>
    <source>
        <strain evidence="2">CA040B</strain>
    </source>
</reference>
<dbReference type="RefSeq" id="WP_120623494.1">
    <property type="nucleotide sequence ID" value="NZ_RAWG01000005.1"/>
</dbReference>
<protein>
    <submittedName>
        <fullName evidence="1">Uncharacterized protein</fullName>
    </submittedName>
</protein>
<organism evidence="1 2">
    <name type="scientific">Corallococcus sicarius</name>
    <dbReference type="NCBI Taxonomy" id="2316726"/>
    <lineage>
        <taxon>Bacteria</taxon>
        <taxon>Pseudomonadati</taxon>
        <taxon>Myxococcota</taxon>
        <taxon>Myxococcia</taxon>
        <taxon>Myxococcales</taxon>
        <taxon>Cystobacterineae</taxon>
        <taxon>Myxococcaceae</taxon>
        <taxon>Corallococcus</taxon>
    </lineage>
</organism>
<keyword evidence="2" id="KW-1185">Reference proteome</keyword>
<dbReference type="AlphaFoldDB" id="A0A3A8NUM2"/>
<sequence>MASQHAEVVDLHSLPDTPPSLLRQPWLVAVLHPDGGARIFGDTLSLSGYTLDGTMYLLGLLGDGHSVLAPWRPRWTGEDLEEGSRRERSPVIDEGHAPPHAAWAREAARYAVIFGLLLEAEGTRLGIEEARRGEAHEGLPVRTVCLRGPVAVPAMSSAAGLRWLGTVERQARGYLTRQRHGPWQSLARWQYASKRSTWRWVRPES</sequence>
<evidence type="ECO:0000313" key="2">
    <source>
        <dbReference type="Proteomes" id="UP000273405"/>
    </source>
</evidence>
<dbReference type="Proteomes" id="UP000273405">
    <property type="component" value="Unassembled WGS sequence"/>
</dbReference>
<evidence type="ECO:0000313" key="1">
    <source>
        <dbReference type="EMBL" id="RKH47918.1"/>
    </source>
</evidence>
<gene>
    <name evidence="1" type="ORF">D7X12_01580</name>
</gene>
<name>A0A3A8NUM2_9BACT</name>
<accession>A0A3A8NUM2</accession>